<name>A0ACB9S8Z9_9MYRT</name>
<proteinExistence type="predicted"/>
<comment type="caution">
    <text evidence="1">The sequence shown here is derived from an EMBL/GenBank/DDBJ whole genome shotgun (WGS) entry which is preliminary data.</text>
</comment>
<accession>A0ACB9S8Z9</accession>
<dbReference type="Proteomes" id="UP001057402">
    <property type="component" value="Chromosome 1"/>
</dbReference>
<evidence type="ECO:0000313" key="1">
    <source>
        <dbReference type="EMBL" id="KAI4387702.1"/>
    </source>
</evidence>
<evidence type="ECO:0000313" key="2">
    <source>
        <dbReference type="Proteomes" id="UP001057402"/>
    </source>
</evidence>
<dbReference type="EMBL" id="CM042880">
    <property type="protein sequence ID" value="KAI4387702.1"/>
    <property type="molecule type" value="Genomic_DNA"/>
</dbReference>
<organism evidence="1 2">
    <name type="scientific">Melastoma candidum</name>
    <dbReference type="NCBI Taxonomy" id="119954"/>
    <lineage>
        <taxon>Eukaryota</taxon>
        <taxon>Viridiplantae</taxon>
        <taxon>Streptophyta</taxon>
        <taxon>Embryophyta</taxon>
        <taxon>Tracheophyta</taxon>
        <taxon>Spermatophyta</taxon>
        <taxon>Magnoliopsida</taxon>
        <taxon>eudicotyledons</taxon>
        <taxon>Gunneridae</taxon>
        <taxon>Pentapetalae</taxon>
        <taxon>rosids</taxon>
        <taxon>malvids</taxon>
        <taxon>Myrtales</taxon>
        <taxon>Melastomataceae</taxon>
        <taxon>Melastomatoideae</taxon>
        <taxon>Melastomateae</taxon>
        <taxon>Melastoma</taxon>
    </lineage>
</organism>
<keyword evidence="2" id="KW-1185">Reference proteome</keyword>
<reference evidence="2" key="1">
    <citation type="journal article" date="2023" name="Front. Plant Sci.">
        <title>Chromosomal-level genome assembly of Melastoma candidum provides insights into trichome evolution.</title>
        <authorList>
            <person name="Zhong Y."/>
            <person name="Wu W."/>
            <person name="Sun C."/>
            <person name="Zou P."/>
            <person name="Liu Y."/>
            <person name="Dai S."/>
            <person name="Zhou R."/>
        </authorList>
    </citation>
    <scope>NUCLEOTIDE SEQUENCE [LARGE SCALE GENOMIC DNA]</scope>
</reference>
<gene>
    <name evidence="1" type="ORF">MLD38_000114</name>
</gene>
<protein>
    <submittedName>
        <fullName evidence="1">Uncharacterized protein</fullName>
    </submittedName>
</protein>
<sequence length="382" mass="43006">MDGTEERRVMEGFEGEGVVGIFSTAEEPQDADYSQTPSLSDEVEVMILARIPRSEYGKLSLVSKRHLSLLKSGNLFKIRKEIGFREPSVFVLASGESSWWAFDRNFNSCRTLPVLPSDLCFSSGDKETLSAGTQLIVSGNETNGLVNWRYELVENKWFKGPTMKDLRCLFASATCGDYAYVAGGVRGRREVLSSAERYNPETRTWERLPAMNRRRKLCSGCYLDGKFYVVGGRNEEDGNLTCGEFFDEYRNRWEIIEGMTSCTPVVTYQSPPLIAVVNNKLYTLETSSNQIKVYLKRSNTWKTLGQVPIRADSNGGWGVAFKSLGDELLVIGGGQAMSYARHGMCIYMCRPDPRGEELRWKRVDCGKSRSSHFILNCCIMMA</sequence>